<sequence>MNLEIPQSVKVWSQFIHPILMWVLLVISFYALYLGIQIRRTRSAEG</sequence>
<protein>
    <submittedName>
        <fullName evidence="2">Branched-chain amino acid permeases</fullName>
    </submittedName>
</protein>
<dbReference type="Pfam" id="PF13301">
    <property type="entry name" value="DUF4079"/>
    <property type="match status" value="1"/>
</dbReference>
<name>A0A6J4KT69_9CYAN</name>
<accession>A0A6J4KT69</accession>
<proteinExistence type="predicted"/>
<evidence type="ECO:0000256" key="1">
    <source>
        <dbReference type="SAM" id="Phobius"/>
    </source>
</evidence>
<keyword evidence="1" id="KW-0472">Membrane</keyword>
<gene>
    <name evidence="2" type="ORF">AVDCRST_MAG84-1007</name>
</gene>
<organism evidence="2">
    <name type="scientific">uncultured Microcoleus sp</name>
    <dbReference type="NCBI Taxonomy" id="259945"/>
    <lineage>
        <taxon>Bacteria</taxon>
        <taxon>Bacillati</taxon>
        <taxon>Cyanobacteriota</taxon>
        <taxon>Cyanophyceae</taxon>
        <taxon>Oscillatoriophycideae</taxon>
        <taxon>Oscillatoriales</taxon>
        <taxon>Microcoleaceae</taxon>
        <taxon>Microcoleus</taxon>
        <taxon>environmental samples</taxon>
    </lineage>
</organism>
<dbReference type="EMBL" id="CADCTZ010000149">
    <property type="protein sequence ID" value="CAA9314728.1"/>
    <property type="molecule type" value="Genomic_DNA"/>
</dbReference>
<reference evidence="2" key="1">
    <citation type="submission" date="2020-02" db="EMBL/GenBank/DDBJ databases">
        <authorList>
            <person name="Meier V. D."/>
        </authorList>
    </citation>
    <scope>NUCLEOTIDE SEQUENCE</scope>
    <source>
        <strain evidence="2">AVDCRST_MAG84</strain>
    </source>
</reference>
<feature type="non-terminal residue" evidence="2">
    <location>
        <position position="46"/>
    </location>
</feature>
<keyword evidence="1" id="KW-1133">Transmembrane helix</keyword>
<dbReference type="AlphaFoldDB" id="A0A6J4KT69"/>
<feature type="transmembrane region" description="Helical" evidence="1">
    <location>
        <begin position="15"/>
        <end position="36"/>
    </location>
</feature>
<evidence type="ECO:0000313" key="2">
    <source>
        <dbReference type="EMBL" id="CAA9314728.1"/>
    </source>
</evidence>
<keyword evidence="1" id="KW-0812">Transmembrane</keyword>
<dbReference type="InterPro" id="IPR025067">
    <property type="entry name" value="DUF4079"/>
</dbReference>